<dbReference type="Proteomes" id="UP000030678">
    <property type="component" value="Unassembled WGS sequence"/>
</dbReference>
<dbReference type="RefSeq" id="XP_008724451.1">
    <property type="nucleotide sequence ID" value="XM_008726229.1"/>
</dbReference>
<evidence type="ECO:0000313" key="2">
    <source>
        <dbReference type="Proteomes" id="UP000030678"/>
    </source>
</evidence>
<proteinExistence type="predicted"/>
<name>V9DLH1_9EURO</name>
<dbReference type="VEuPathDB" id="FungiDB:G647_10237"/>
<dbReference type="AlphaFoldDB" id="V9DLH1"/>
<dbReference type="GeneID" id="19988730"/>
<evidence type="ECO:0000313" key="1">
    <source>
        <dbReference type="EMBL" id="ETI26792.1"/>
    </source>
</evidence>
<reference evidence="1 2" key="1">
    <citation type="submission" date="2013-03" db="EMBL/GenBank/DDBJ databases">
        <title>The Genome Sequence of Cladophialophora carrionii CBS 160.54.</title>
        <authorList>
            <consortium name="The Broad Institute Genomics Platform"/>
            <person name="Cuomo C."/>
            <person name="de Hoog S."/>
            <person name="Gorbushina A."/>
            <person name="Walker B."/>
            <person name="Young S.K."/>
            <person name="Zeng Q."/>
            <person name="Gargeya S."/>
            <person name="Fitzgerald M."/>
            <person name="Haas B."/>
            <person name="Abouelleil A."/>
            <person name="Allen A.W."/>
            <person name="Alvarado L."/>
            <person name="Arachchi H.M."/>
            <person name="Berlin A.M."/>
            <person name="Chapman S.B."/>
            <person name="Gainer-Dewar J."/>
            <person name="Goldberg J."/>
            <person name="Griggs A."/>
            <person name="Gujja S."/>
            <person name="Hansen M."/>
            <person name="Howarth C."/>
            <person name="Imamovic A."/>
            <person name="Ireland A."/>
            <person name="Larimer J."/>
            <person name="McCowan C."/>
            <person name="Murphy C."/>
            <person name="Pearson M."/>
            <person name="Poon T.W."/>
            <person name="Priest M."/>
            <person name="Roberts A."/>
            <person name="Saif S."/>
            <person name="Shea T."/>
            <person name="Sisk P."/>
            <person name="Sykes S."/>
            <person name="Wortman J."/>
            <person name="Nusbaum C."/>
            <person name="Birren B."/>
        </authorList>
    </citation>
    <scope>NUCLEOTIDE SEQUENCE [LARGE SCALE GENOMIC DNA]</scope>
    <source>
        <strain evidence="1 2">CBS 160.54</strain>
    </source>
</reference>
<dbReference type="HOGENOM" id="CLU_1250537_0_0_1"/>
<protein>
    <submittedName>
        <fullName evidence="1">Uncharacterized protein</fullName>
    </submittedName>
</protein>
<organism evidence="1 2">
    <name type="scientific">Cladophialophora carrionii CBS 160.54</name>
    <dbReference type="NCBI Taxonomy" id="1279043"/>
    <lineage>
        <taxon>Eukaryota</taxon>
        <taxon>Fungi</taxon>
        <taxon>Dikarya</taxon>
        <taxon>Ascomycota</taxon>
        <taxon>Pezizomycotina</taxon>
        <taxon>Eurotiomycetes</taxon>
        <taxon>Chaetothyriomycetidae</taxon>
        <taxon>Chaetothyriales</taxon>
        <taxon>Herpotrichiellaceae</taxon>
        <taxon>Cladophialophora</taxon>
    </lineage>
</organism>
<gene>
    <name evidence="1" type="ORF">G647_10237</name>
</gene>
<dbReference type="EMBL" id="KB822700">
    <property type="protein sequence ID" value="ETI26792.1"/>
    <property type="molecule type" value="Genomic_DNA"/>
</dbReference>
<sequence>MIERDRRLEKALLQADDELLYSVVALRSYRFGEQHFIGDAVLYMEELMEEAVHLLVEARPYERKYQGTWSLLNASATGLTDRIYYWGFSVMSQMRQMLYEKAYSKHSPQRTSSTWGAWLRNWICVSTMIMAAWNGRVIPHSRPCRPNPEPRDVTLSGKLQQAFCDRRVKSISQRRHHSSLSPAHISSPQFLILRRPSQVGQGFFPTEDETQHPTRNHTLAW</sequence>
<accession>V9DLH1</accession>